<feature type="repeat" description="TPR" evidence="1">
    <location>
        <begin position="642"/>
        <end position="675"/>
    </location>
</feature>
<dbReference type="SUPFAM" id="SSF52540">
    <property type="entry name" value="P-loop containing nucleoside triphosphate hydrolases"/>
    <property type="match status" value="1"/>
</dbReference>
<dbReference type="Pfam" id="PF13424">
    <property type="entry name" value="TPR_12"/>
    <property type="match status" value="4"/>
</dbReference>
<dbReference type="InterPro" id="IPR041664">
    <property type="entry name" value="AAA_16"/>
</dbReference>
<gene>
    <name evidence="4" type="ORF">ENC19_06800</name>
</gene>
<dbReference type="InterPro" id="IPR011990">
    <property type="entry name" value="TPR-like_helical_dom_sf"/>
</dbReference>
<keyword evidence="1" id="KW-0802">TPR repeat</keyword>
<dbReference type="EMBL" id="SAIY01000002">
    <property type="protein sequence ID" value="NGM12396.1"/>
    <property type="molecule type" value="Genomic_DNA"/>
</dbReference>
<feature type="region of interest" description="Disordered" evidence="2">
    <location>
        <begin position="1"/>
        <end position="28"/>
    </location>
</feature>
<feature type="repeat" description="TPR" evidence="1">
    <location>
        <begin position="602"/>
        <end position="635"/>
    </location>
</feature>
<organism evidence="4 5">
    <name type="scientific">Verrucosispora sioxanthis</name>
    <dbReference type="NCBI Taxonomy" id="2499994"/>
    <lineage>
        <taxon>Bacteria</taxon>
        <taxon>Bacillati</taxon>
        <taxon>Actinomycetota</taxon>
        <taxon>Actinomycetes</taxon>
        <taxon>Micromonosporales</taxon>
        <taxon>Micromonosporaceae</taxon>
        <taxon>Micromonospora</taxon>
    </lineage>
</organism>
<protein>
    <submittedName>
        <fullName evidence="4">Tetratricopeptide repeat protein</fullName>
    </submittedName>
</protein>
<evidence type="ECO:0000313" key="5">
    <source>
        <dbReference type="Proteomes" id="UP000478148"/>
    </source>
</evidence>
<dbReference type="SMART" id="SM00028">
    <property type="entry name" value="TPR"/>
    <property type="match status" value="8"/>
</dbReference>
<dbReference type="InterPro" id="IPR027417">
    <property type="entry name" value="P-loop_NTPase"/>
</dbReference>
<feature type="repeat" description="TPR" evidence="1">
    <location>
        <begin position="722"/>
        <end position="755"/>
    </location>
</feature>
<dbReference type="PANTHER" id="PTHR10098">
    <property type="entry name" value="RAPSYN-RELATED"/>
    <property type="match status" value="1"/>
</dbReference>
<feature type="repeat" description="TPR" evidence="1">
    <location>
        <begin position="802"/>
        <end position="835"/>
    </location>
</feature>
<dbReference type="Gene3D" id="3.40.50.300">
    <property type="entry name" value="P-loop containing nucleotide triphosphate hydrolases"/>
    <property type="match status" value="1"/>
</dbReference>
<dbReference type="Proteomes" id="UP000478148">
    <property type="component" value="Unassembled WGS sequence"/>
</dbReference>
<evidence type="ECO:0000259" key="3">
    <source>
        <dbReference type="Pfam" id="PF13191"/>
    </source>
</evidence>
<sequence>MVFARGEPQPLYDPAAPPGPVTEAPEPVLPAGVPLRPVGDFVGRRAELRTLVAALRHRARAGAVIHGIGGVGKSSLAAELLRLLGQDIGIVVPVVGATGADAILAAFGQALFTRAIAEGLPERHPWRQLSGYLRMPGEPWQERLTAAFQVLAQQPVTLLIDNFETNLDEQTSGPALIRDDILAEFLAAWAVHQGPHRLLVTSRYPFELPGNARRRLVHHHLGPLSLAETRKLIWRLPGLDALTPEQQRRACTDVGGHPRTLEYLDALLRKGQARFDDVTDRLEQLLADRGITAPDRWLDDLHTARDGDDTEQNHLVGRALAEAVTLTVNDSLLDRLLGLLDPAARTLLIGAAVYRQPIDQLGLAWQIHPPAPNPTDPERDQRLTELTHKLDEANTAGQPVDDWTQLGYTTEQVTQLRTDITEMGRPPLSDTTVDAVSLATLDTLGLLVPIVRPDDNRPQYVLHRWTAAALARLHPDATTSAHHRAAAYYTWRVQHQAQDKLAELYDQIEARYHHYAAANLTAAVSLSYEIRDQLHTWAAWDWETSICHETLTWLPPNTYDTAAFTHQLGILAQARGDYAEAERRYQQSLTIGEELGDRAGMASSYHQLGNLAYLQGDYAEAERRYQQSLTVNQELGNRAGMAGSYHQLGILAYLQGDYAEAERRYQQSLTVNQELGNRAGMAGSYHQLGILAYLQGDYAEAERRYQQSLTIGEQLGNRAGMATSYGQLGILAQDRGDYAEAERRYQQSLTIDEELGNRAGMATSYHQLGMIAQDRGDYAEAERRYQQSLTIGEQLGNRAGMAGSYHQLGILAYLQGDYAEAERRYQQSLTINQELGNRAGMAISISQLGTLRTETGDFAEAVTLHCQALVIRLGIGLPQAGFDIARLRDLRAKLCEHRFSDAVTAILDEQSSQALTALLDQTERPEQEDGT</sequence>
<dbReference type="AlphaFoldDB" id="A0A6M1KUI1"/>
<proteinExistence type="predicted"/>
<dbReference type="PROSITE" id="PS50005">
    <property type="entry name" value="TPR"/>
    <property type="match status" value="6"/>
</dbReference>
<dbReference type="PANTHER" id="PTHR10098:SF108">
    <property type="entry name" value="TETRATRICOPEPTIDE REPEAT PROTEIN 28"/>
    <property type="match status" value="1"/>
</dbReference>
<evidence type="ECO:0000256" key="2">
    <source>
        <dbReference type="SAM" id="MobiDB-lite"/>
    </source>
</evidence>
<feature type="repeat" description="TPR" evidence="1">
    <location>
        <begin position="682"/>
        <end position="715"/>
    </location>
</feature>
<dbReference type="Pfam" id="PF13191">
    <property type="entry name" value="AAA_16"/>
    <property type="match status" value="1"/>
</dbReference>
<reference evidence="4 5" key="1">
    <citation type="submission" date="2020-02" db="EMBL/GenBank/DDBJ databases">
        <title>Draft Genome Sequence of Verrucosispora sp. Strain CWR15, Isolated from Gulf of Mexico Sponge.</title>
        <authorList>
            <person name="Kennedy S.J."/>
            <person name="Cella E."/>
            <person name="Azarian T."/>
            <person name="Baker B.J."/>
            <person name="Shaw L.N."/>
        </authorList>
    </citation>
    <scope>NUCLEOTIDE SEQUENCE [LARGE SCALE GENOMIC DNA]</scope>
    <source>
        <strain evidence="4 5">CWR15</strain>
    </source>
</reference>
<dbReference type="InterPro" id="IPR019734">
    <property type="entry name" value="TPR_rpt"/>
</dbReference>
<keyword evidence="5" id="KW-1185">Reference proteome</keyword>
<feature type="repeat" description="TPR" evidence="1">
    <location>
        <begin position="762"/>
        <end position="795"/>
    </location>
</feature>
<evidence type="ECO:0000256" key="1">
    <source>
        <dbReference type="PROSITE-ProRule" id="PRU00339"/>
    </source>
</evidence>
<name>A0A6M1KUI1_9ACTN</name>
<dbReference type="Gene3D" id="1.25.40.10">
    <property type="entry name" value="Tetratricopeptide repeat domain"/>
    <property type="match status" value="3"/>
</dbReference>
<feature type="domain" description="Orc1-like AAA ATPase" evidence="3">
    <location>
        <begin position="41"/>
        <end position="171"/>
    </location>
</feature>
<dbReference type="SUPFAM" id="SSF48452">
    <property type="entry name" value="TPR-like"/>
    <property type="match status" value="2"/>
</dbReference>
<comment type="caution">
    <text evidence="4">The sequence shown here is derived from an EMBL/GenBank/DDBJ whole genome shotgun (WGS) entry which is preliminary data.</text>
</comment>
<accession>A0A6M1KUI1</accession>
<evidence type="ECO:0000313" key="4">
    <source>
        <dbReference type="EMBL" id="NGM12396.1"/>
    </source>
</evidence>